<dbReference type="Pfam" id="PF00092">
    <property type="entry name" value="VWA"/>
    <property type="match status" value="3"/>
</dbReference>
<sequence>MVDAFTVSQRGTHLSVATVGEVPKLALRFNTLRGSDYNLNEVKRRISEIPYEEVDTTRLDLGLQKAADEMFTEESGMRNEASKFLVVVADGEQSKDQQSIPLERAAQKVKDKDVEVFVFSTKPEPNEDDLRKIASGDDNVYAVAPSEPAPAITTKIASKVKSRVRVSERGARIAVISFDSTPRVGFAFNALTGPQLNNDDVRRLISRVRYRNGPTRIDRALKLVNTYLFTPEGGARRNSMKLLFVIIDSGQAPDQRPSTPLDQASLPLKNKGVQIYGLGIGDRVPEQNLRDIVSRPQNVFRPVNSVDDLPQRRPTVVDTWRTYLRDRWVAVDIGFVVEASNNVSPEMWRNVRDIVKRTVDRYQVAPRAANVGMVSYGNNAFEVFNFNTLDDEILNNYEVKRLVERATLQRGTPRLDRGLQMAYRSLFTEEKGMRRWVPKLLFVITASSLSSYPDRYTPLATASQPLKDRGVQVYVLGVEPDVDDQELNDIASRPRNIYREPRDRLPNFGPRLWDSWRDYIRNRGE</sequence>
<dbReference type="InterPro" id="IPR050525">
    <property type="entry name" value="ECM_Assembly_Org"/>
</dbReference>
<accession>A0A9W9ZG21</accession>
<evidence type="ECO:0000313" key="3">
    <source>
        <dbReference type="Proteomes" id="UP001163046"/>
    </source>
</evidence>
<dbReference type="CDD" id="cd01450">
    <property type="entry name" value="vWFA_subfamily_ECM"/>
    <property type="match status" value="2"/>
</dbReference>
<dbReference type="EMBL" id="MU826351">
    <property type="protein sequence ID" value="KAJ7381078.1"/>
    <property type="molecule type" value="Genomic_DNA"/>
</dbReference>
<dbReference type="PANTHER" id="PTHR24020">
    <property type="entry name" value="COLLAGEN ALPHA"/>
    <property type="match status" value="1"/>
</dbReference>
<comment type="caution">
    <text evidence="2">The sequence shown here is derived from an EMBL/GenBank/DDBJ whole genome shotgun (WGS) entry which is preliminary data.</text>
</comment>
<evidence type="ECO:0000259" key="1">
    <source>
        <dbReference type="PROSITE" id="PS50234"/>
    </source>
</evidence>
<dbReference type="SMART" id="SM00327">
    <property type="entry name" value="VWA"/>
    <property type="match status" value="3"/>
</dbReference>
<feature type="domain" description="VWFA" evidence="1">
    <location>
        <begin position="332"/>
        <end position="512"/>
    </location>
</feature>
<dbReference type="Gene3D" id="3.40.50.410">
    <property type="entry name" value="von Willebrand factor, type A domain"/>
    <property type="match status" value="3"/>
</dbReference>
<protein>
    <recommendedName>
        <fullName evidence="1">VWFA domain-containing protein</fullName>
    </recommendedName>
</protein>
<reference evidence="2" key="1">
    <citation type="submission" date="2023-01" db="EMBL/GenBank/DDBJ databases">
        <title>Genome assembly of the deep-sea coral Lophelia pertusa.</title>
        <authorList>
            <person name="Herrera S."/>
            <person name="Cordes E."/>
        </authorList>
    </citation>
    <scope>NUCLEOTIDE SEQUENCE</scope>
    <source>
        <strain evidence="2">USNM1676648</strain>
        <tissue evidence="2">Polyp</tissue>
    </source>
</reference>
<dbReference type="Proteomes" id="UP001163046">
    <property type="component" value="Unassembled WGS sequence"/>
</dbReference>
<gene>
    <name evidence="2" type="ORF">OS493_004676</name>
</gene>
<dbReference type="PANTHER" id="PTHR24020:SF20">
    <property type="entry name" value="PH DOMAIN-CONTAINING PROTEIN"/>
    <property type="match status" value="1"/>
</dbReference>
<dbReference type="PROSITE" id="PS50234">
    <property type="entry name" value="VWFA"/>
    <property type="match status" value="3"/>
</dbReference>
<dbReference type="InterPro" id="IPR036465">
    <property type="entry name" value="vWFA_dom_sf"/>
</dbReference>
<evidence type="ECO:0000313" key="2">
    <source>
        <dbReference type="EMBL" id="KAJ7381078.1"/>
    </source>
</evidence>
<dbReference type="OrthoDB" id="10516567at2759"/>
<dbReference type="SUPFAM" id="SSF53300">
    <property type="entry name" value="vWA-like"/>
    <property type="match status" value="3"/>
</dbReference>
<dbReference type="InterPro" id="IPR002035">
    <property type="entry name" value="VWF_A"/>
</dbReference>
<dbReference type="AlphaFoldDB" id="A0A9W9ZG21"/>
<name>A0A9W9ZG21_9CNID</name>
<organism evidence="2 3">
    <name type="scientific">Desmophyllum pertusum</name>
    <dbReference type="NCBI Taxonomy" id="174260"/>
    <lineage>
        <taxon>Eukaryota</taxon>
        <taxon>Metazoa</taxon>
        <taxon>Cnidaria</taxon>
        <taxon>Anthozoa</taxon>
        <taxon>Hexacorallia</taxon>
        <taxon>Scleractinia</taxon>
        <taxon>Caryophylliina</taxon>
        <taxon>Caryophylliidae</taxon>
        <taxon>Desmophyllum</taxon>
    </lineage>
</organism>
<proteinExistence type="predicted"/>
<feature type="domain" description="VWFA" evidence="1">
    <location>
        <begin position="1"/>
        <end position="160"/>
    </location>
</feature>
<keyword evidence="3" id="KW-1185">Reference proteome</keyword>
<feature type="domain" description="VWFA" evidence="1">
    <location>
        <begin position="155"/>
        <end position="333"/>
    </location>
</feature>